<dbReference type="Pfam" id="PF00004">
    <property type="entry name" value="AAA"/>
    <property type="match status" value="1"/>
</dbReference>
<dbReference type="OrthoDB" id="10251412at2759"/>
<reference evidence="1 2" key="1">
    <citation type="journal article" date="2015" name="Sci. Rep.">
        <title>The genome of Leishmania panamensis: insights into genomics of the L. (Viannia) subgenus.</title>
        <authorList>
            <person name="Llanes A."/>
            <person name="Restrepo C.M."/>
            <person name="Vecchio G.D."/>
            <person name="Anguizola F.J."/>
            <person name="Lleonart R."/>
        </authorList>
    </citation>
    <scope>NUCLEOTIDE SEQUENCE [LARGE SCALE GENOMIC DNA]</scope>
    <source>
        <strain evidence="1 2">MHOM/PA/94/PSC-1</strain>
    </source>
</reference>
<dbReference type="InterPro" id="IPR003593">
    <property type="entry name" value="AAA+_ATPase"/>
</dbReference>
<sequence>MLCPHFRLSCACFRATERVDDYLPLLSMSVDGHLIADVQRLRQLGEQSLFFLLVGSKGAGKSTALQSFVSGLSVTTKVRHAAGVHDIILTAPAAASPDDDFTLWTLTYAAVAHSSSSLGVIATHALSLRPFSIVVVDDIDLLWLLCSINGLLPLLQRLLQAALTSSSCVIVASAPSQDTVPAWLLEQRLPALYPLRELTEAGMRRLLRSVPQPLFKSHVELLSGAQTLSTSRQMLLFNACMTLEAAAHGVTGENLRSLARENCAFLHHRRSPAVSQWAPPHLYGLSEARHRISTLVSVFTAHSSPGGGDRLLASLLSSTGLLLHGPSGCGKSSLARQLASDFPSMPFFFVECTRLFSKYLGESEEQLRDVYRRARARTPAVVVLEDLDAIAQSRGVMRCGDSDQGTGNGKGQLDVTRRMLAGLLCELDGVIGNSGVLTIGITNAPQVLDAAVLRQGRLETLVYIPPLTHDGAEELCAHFFQRFDGAEGQRRECAMVVANHAVGCAPASLQYVLRKVFEASALRHGWDSASAGSLPLPTIAAIQGHLFESCSILQRVNHLHFE</sequence>
<dbReference type="Proteomes" id="UP000063063">
    <property type="component" value="Chromosome 24"/>
</dbReference>
<dbReference type="InterPro" id="IPR050168">
    <property type="entry name" value="AAA_ATPase_domain"/>
</dbReference>
<evidence type="ECO:0000313" key="2">
    <source>
        <dbReference type="Proteomes" id="UP000063063"/>
    </source>
</evidence>
<accession>A0A088RRF0</accession>
<dbReference type="SUPFAM" id="SSF52540">
    <property type="entry name" value="P-loop containing nucleoside triphosphate hydrolases"/>
    <property type="match status" value="2"/>
</dbReference>
<dbReference type="Gene3D" id="3.40.50.300">
    <property type="entry name" value="P-loop containing nucleotide triphosphate hydrolases"/>
    <property type="match status" value="1"/>
</dbReference>
<name>A0A088RRF0_LEIPA</name>
<gene>
    <name evidence="1" type="ORF">LPMP_240170</name>
</gene>
<proteinExistence type="predicted"/>
<dbReference type="SMART" id="SM00382">
    <property type="entry name" value="AAA"/>
    <property type="match status" value="2"/>
</dbReference>
<dbReference type="InterPro" id="IPR003959">
    <property type="entry name" value="ATPase_AAA_core"/>
</dbReference>
<dbReference type="FunFam" id="3.40.50.300:FF:003013">
    <property type="entry name" value="ATPase domain protein, putative"/>
    <property type="match status" value="1"/>
</dbReference>
<dbReference type="PANTHER" id="PTHR23077:SF196">
    <property type="entry name" value="ATPASE, PUTATIVE-RELATED"/>
    <property type="match status" value="1"/>
</dbReference>
<dbReference type="KEGG" id="lpan:LPMP_240170"/>
<organism evidence="1 2">
    <name type="scientific">Leishmania panamensis</name>
    <dbReference type="NCBI Taxonomy" id="5679"/>
    <lineage>
        <taxon>Eukaryota</taxon>
        <taxon>Discoba</taxon>
        <taxon>Euglenozoa</taxon>
        <taxon>Kinetoplastea</taxon>
        <taxon>Metakinetoplastina</taxon>
        <taxon>Trypanosomatida</taxon>
        <taxon>Trypanosomatidae</taxon>
        <taxon>Leishmaniinae</taxon>
        <taxon>Leishmania</taxon>
        <taxon>Leishmania guyanensis species complex</taxon>
    </lineage>
</organism>
<protein>
    <submittedName>
        <fullName evidence="1">ATPase domain protein, putative</fullName>
    </submittedName>
</protein>
<dbReference type="PANTHER" id="PTHR23077">
    <property type="entry name" value="AAA-FAMILY ATPASE"/>
    <property type="match status" value="1"/>
</dbReference>
<dbReference type="VEuPathDB" id="TriTrypDB:LPAL13_240006500"/>
<evidence type="ECO:0000313" key="1">
    <source>
        <dbReference type="EMBL" id="AIN98652.2"/>
    </source>
</evidence>
<dbReference type="GeneID" id="22575426"/>
<dbReference type="EMBL" id="CP009393">
    <property type="protein sequence ID" value="AIN98652.2"/>
    <property type="molecule type" value="Genomic_DNA"/>
</dbReference>
<dbReference type="AlphaFoldDB" id="A0A088RRF0"/>
<dbReference type="RefSeq" id="XP_010699359.1">
    <property type="nucleotide sequence ID" value="XM_010701057.1"/>
</dbReference>
<dbReference type="GO" id="GO:0016887">
    <property type="term" value="F:ATP hydrolysis activity"/>
    <property type="evidence" value="ECO:0007669"/>
    <property type="project" value="InterPro"/>
</dbReference>
<dbReference type="InterPro" id="IPR027417">
    <property type="entry name" value="P-loop_NTPase"/>
</dbReference>
<dbReference type="eggNOG" id="KOG0730">
    <property type="taxonomic scope" value="Eukaryota"/>
</dbReference>
<keyword evidence="2" id="KW-1185">Reference proteome</keyword>
<dbReference type="GO" id="GO:0005524">
    <property type="term" value="F:ATP binding"/>
    <property type="evidence" value="ECO:0007669"/>
    <property type="project" value="InterPro"/>
</dbReference>
<dbReference type="VEuPathDB" id="TriTrypDB:LPMP_240170"/>